<reference evidence="6" key="1">
    <citation type="submission" date="2022-02" db="EMBL/GenBank/DDBJ databases">
        <authorList>
            <person name="King R."/>
        </authorList>
    </citation>
    <scope>NUCLEOTIDE SEQUENCE</scope>
</reference>
<dbReference type="GO" id="GO:0015842">
    <property type="term" value="P:aminergic neurotransmitter loading into synaptic vesicle"/>
    <property type="evidence" value="ECO:0007669"/>
    <property type="project" value="TreeGrafter"/>
</dbReference>
<dbReference type="Pfam" id="PF07690">
    <property type="entry name" value="MFS_1"/>
    <property type="match status" value="1"/>
</dbReference>
<dbReference type="Pfam" id="PF07004">
    <property type="entry name" value="SHIPPO-rpt"/>
    <property type="match status" value="4"/>
</dbReference>
<evidence type="ECO:0000256" key="1">
    <source>
        <dbReference type="ARBA" id="ARBA00004141"/>
    </source>
</evidence>
<organism evidence="6 7">
    <name type="scientific">Spodoptera littoralis</name>
    <name type="common">Egyptian cotton leafworm</name>
    <dbReference type="NCBI Taxonomy" id="7109"/>
    <lineage>
        <taxon>Eukaryota</taxon>
        <taxon>Metazoa</taxon>
        <taxon>Ecdysozoa</taxon>
        <taxon>Arthropoda</taxon>
        <taxon>Hexapoda</taxon>
        <taxon>Insecta</taxon>
        <taxon>Pterygota</taxon>
        <taxon>Neoptera</taxon>
        <taxon>Endopterygota</taxon>
        <taxon>Lepidoptera</taxon>
        <taxon>Glossata</taxon>
        <taxon>Ditrysia</taxon>
        <taxon>Noctuoidea</taxon>
        <taxon>Noctuidae</taxon>
        <taxon>Amphipyrinae</taxon>
        <taxon>Spodoptera</taxon>
    </lineage>
</organism>
<dbReference type="InterPro" id="IPR011701">
    <property type="entry name" value="MFS"/>
</dbReference>
<accession>A0A9N8L8H8</accession>
<evidence type="ECO:0000313" key="6">
    <source>
        <dbReference type="EMBL" id="CAD0234349.1"/>
    </source>
</evidence>
<keyword evidence="4" id="KW-1133">Transmembrane helix</keyword>
<keyword evidence="3" id="KW-0812">Transmembrane</keyword>
<dbReference type="GO" id="GO:0043195">
    <property type="term" value="C:terminal bouton"/>
    <property type="evidence" value="ECO:0007669"/>
    <property type="project" value="TreeGrafter"/>
</dbReference>
<dbReference type="InterPro" id="IPR050930">
    <property type="entry name" value="MFS_Vesicular_Transporter"/>
</dbReference>
<keyword evidence="7" id="KW-1185">Reference proteome</keyword>
<dbReference type="InterPro" id="IPR036259">
    <property type="entry name" value="MFS_trans_sf"/>
</dbReference>
<dbReference type="Proteomes" id="UP001153321">
    <property type="component" value="Chromosome 24"/>
</dbReference>
<name>A0A9N8L8H8_SPOLI</name>
<evidence type="ECO:0000256" key="5">
    <source>
        <dbReference type="ARBA" id="ARBA00023136"/>
    </source>
</evidence>
<dbReference type="PANTHER" id="PTHR23506:SF4">
    <property type="entry name" value="PORTABELLA"/>
    <property type="match status" value="1"/>
</dbReference>
<keyword evidence="5" id="KW-0472">Membrane</keyword>
<dbReference type="SUPFAM" id="SSF103473">
    <property type="entry name" value="MFS general substrate transporter"/>
    <property type="match status" value="1"/>
</dbReference>
<dbReference type="GO" id="GO:0030672">
    <property type="term" value="C:synaptic vesicle membrane"/>
    <property type="evidence" value="ECO:0007669"/>
    <property type="project" value="TreeGrafter"/>
</dbReference>
<evidence type="ECO:0000256" key="2">
    <source>
        <dbReference type="ARBA" id="ARBA00022448"/>
    </source>
</evidence>
<dbReference type="EMBL" id="LR824555">
    <property type="protein sequence ID" value="CAD0234349.1"/>
    <property type="molecule type" value="Genomic_DNA"/>
</dbReference>
<dbReference type="PANTHER" id="PTHR23506">
    <property type="entry name" value="GH10249P"/>
    <property type="match status" value="1"/>
</dbReference>
<comment type="subcellular location">
    <subcellularLocation>
        <location evidence="1">Membrane</location>
        <topology evidence="1">Multi-pass membrane protein</topology>
    </subcellularLocation>
</comment>
<evidence type="ECO:0000256" key="3">
    <source>
        <dbReference type="ARBA" id="ARBA00022692"/>
    </source>
</evidence>
<proteinExistence type="predicted"/>
<dbReference type="AlphaFoldDB" id="A0A9N8L8H8"/>
<keyword evidence="2" id="KW-0813">Transport</keyword>
<gene>
    <name evidence="6" type="ORF">SPLIT_LOCUS7033</name>
</gene>
<evidence type="ECO:0000256" key="4">
    <source>
        <dbReference type="ARBA" id="ARBA00022989"/>
    </source>
</evidence>
<protein>
    <submittedName>
        <fullName evidence="6">Uncharacterized protein</fullName>
    </submittedName>
</protein>
<dbReference type="Gene3D" id="1.20.1250.20">
    <property type="entry name" value="MFS general substrate transporter like domains"/>
    <property type="match status" value="1"/>
</dbReference>
<dbReference type="InterPro" id="IPR010736">
    <property type="entry name" value="SHIPPO-rpt"/>
</dbReference>
<sequence>MYNKYFLFYVKDASIVFPALHCDELTTVWCFQPCDEGAGGVSWRGVWALAGRDGAGACAGAVLLTTCVMAALEPCLPLWLMHKFHPQRWLTGAVFVPDSAAYLLAASLLGGAARRLGAERVALAGQLAVALAALAVPHARSVSGLAAPHVALGAGLGAADAALVPALLARHPRREAHVAALLQAASSAAYALGPVLGGAVSWCVGFETAMRALGVLNLLYVAYLYRALTAHPLSRQWGASSPEEEGAEYEVGAERLPLAPRPGPGAYQLPTTVGFPQHDPSRYRNPMYSFGTNAGYRVRGLGPGPAYRIERVTRDGVMSAPAWSFGARFPARATLRTPGPGAHAPERCPPMREPRAPVYSMGARLGFGLKRPGPAPNAYALRMGPGTPAYTMGARVGFMTKAKSPGPAMYFQRDTNVYKCKQPVYSLGARLEGAGKATKTPGPAAYPPNLYNTKKNPYSYSFGTKHGDYAPPLIIKEDTMDCL</sequence>
<dbReference type="GO" id="GO:0005335">
    <property type="term" value="F:serotonin:sodium:chloride symporter activity"/>
    <property type="evidence" value="ECO:0007669"/>
    <property type="project" value="TreeGrafter"/>
</dbReference>
<evidence type="ECO:0000313" key="7">
    <source>
        <dbReference type="Proteomes" id="UP001153321"/>
    </source>
</evidence>